<reference evidence="3" key="1">
    <citation type="submission" date="2022-11" db="UniProtKB">
        <authorList>
            <consortium name="WormBaseParasite"/>
        </authorList>
    </citation>
    <scope>IDENTIFICATION</scope>
</reference>
<name>A0A914HC44_GLORO</name>
<feature type="compositionally biased region" description="Polar residues" evidence="1">
    <location>
        <begin position="12"/>
        <end position="24"/>
    </location>
</feature>
<keyword evidence="2" id="KW-1185">Reference proteome</keyword>
<dbReference type="WBParaSite" id="Gr19_v10_g15740.t1">
    <property type="protein sequence ID" value="Gr19_v10_g15740.t1"/>
    <property type="gene ID" value="Gr19_v10_g15740"/>
</dbReference>
<feature type="compositionally biased region" description="Basic and acidic residues" evidence="1">
    <location>
        <begin position="62"/>
        <end position="77"/>
    </location>
</feature>
<sequence>MQSMKLLRELNAYSSGTCRSSRTVRCQAEDEPPKEGGQWETDQTADQIPIEVHIYPGAIERNSADEEKEEEKHNEHDDAGDESEEEHESQAGSVEPPSAEQIQRWRRRRMFPNEVINDICGFVCFAEGNRLYTLNRLFVALLEPKRKLCLAVFLKRVEDTRQKLDQTIQEMNERRRHVAQLTEHIGTINARLADMGNHLANLDAQIVDNHSKLDDLQRRIAAMKAPTRNAGGEERENGGK</sequence>
<protein>
    <submittedName>
        <fullName evidence="3">Uncharacterized protein</fullName>
    </submittedName>
</protein>
<evidence type="ECO:0000256" key="1">
    <source>
        <dbReference type="SAM" id="MobiDB-lite"/>
    </source>
</evidence>
<evidence type="ECO:0000313" key="3">
    <source>
        <dbReference type="WBParaSite" id="Gr19_v10_g15740.t1"/>
    </source>
</evidence>
<proteinExistence type="predicted"/>
<feature type="compositionally biased region" description="Acidic residues" evidence="1">
    <location>
        <begin position="78"/>
        <end position="87"/>
    </location>
</feature>
<feature type="region of interest" description="Disordered" evidence="1">
    <location>
        <begin position="1"/>
        <end position="101"/>
    </location>
</feature>
<organism evidence="2 3">
    <name type="scientific">Globodera rostochiensis</name>
    <name type="common">Golden nematode worm</name>
    <name type="synonym">Heterodera rostochiensis</name>
    <dbReference type="NCBI Taxonomy" id="31243"/>
    <lineage>
        <taxon>Eukaryota</taxon>
        <taxon>Metazoa</taxon>
        <taxon>Ecdysozoa</taxon>
        <taxon>Nematoda</taxon>
        <taxon>Chromadorea</taxon>
        <taxon>Rhabditida</taxon>
        <taxon>Tylenchina</taxon>
        <taxon>Tylenchomorpha</taxon>
        <taxon>Tylenchoidea</taxon>
        <taxon>Heteroderidae</taxon>
        <taxon>Heteroderinae</taxon>
        <taxon>Globodera</taxon>
    </lineage>
</organism>
<dbReference type="Proteomes" id="UP000887572">
    <property type="component" value="Unplaced"/>
</dbReference>
<evidence type="ECO:0000313" key="2">
    <source>
        <dbReference type="Proteomes" id="UP000887572"/>
    </source>
</evidence>
<dbReference type="AlphaFoldDB" id="A0A914HC44"/>
<accession>A0A914HC44</accession>